<dbReference type="InterPro" id="IPR020904">
    <property type="entry name" value="Sc_DH/Rdtase_CS"/>
</dbReference>
<keyword evidence="2" id="KW-0560">Oxidoreductase</keyword>
<comment type="similarity">
    <text evidence="1">Belongs to the short-chain dehydrogenases/reductases (SDR) family.</text>
</comment>
<dbReference type="NCBIfam" id="NF009466">
    <property type="entry name" value="PRK12826.1-2"/>
    <property type="match status" value="1"/>
</dbReference>
<dbReference type="GO" id="GO:0016616">
    <property type="term" value="F:oxidoreductase activity, acting on the CH-OH group of donors, NAD or NADP as acceptor"/>
    <property type="evidence" value="ECO:0007669"/>
    <property type="project" value="TreeGrafter"/>
</dbReference>
<dbReference type="Pfam" id="PF13561">
    <property type="entry name" value="adh_short_C2"/>
    <property type="match status" value="1"/>
</dbReference>
<comment type="caution">
    <text evidence="4">The sequence shown here is derived from an EMBL/GenBank/DDBJ whole genome shotgun (WGS) entry which is preliminary data.</text>
</comment>
<evidence type="ECO:0000313" key="5">
    <source>
        <dbReference type="Proteomes" id="UP000018339"/>
    </source>
</evidence>
<organism evidence="4 5">
    <name type="scientific">Geobacillus thermopakistaniensis (strain MAS1)</name>
    <dbReference type="NCBI Taxonomy" id="1408282"/>
    <lineage>
        <taxon>Bacteria</taxon>
        <taxon>Bacillati</taxon>
        <taxon>Bacillota</taxon>
        <taxon>Bacilli</taxon>
        <taxon>Bacillales</taxon>
        <taxon>Anoxybacillaceae</taxon>
        <taxon>Geobacillus</taxon>
    </lineage>
</organism>
<keyword evidence="5" id="KW-1185">Reference proteome</keyword>
<dbReference type="GO" id="GO:0008206">
    <property type="term" value="P:bile acid metabolic process"/>
    <property type="evidence" value="ECO:0007669"/>
    <property type="project" value="UniProtKB-ARBA"/>
</dbReference>
<protein>
    <submittedName>
        <fullName evidence="4">Alcohol dehydrogenase</fullName>
    </submittedName>
</protein>
<dbReference type="Proteomes" id="UP000018339">
    <property type="component" value="Unassembled WGS sequence"/>
</dbReference>
<dbReference type="RefSeq" id="WP_023633972.1">
    <property type="nucleotide sequence ID" value="NZ_AYSF01000047.1"/>
</dbReference>
<dbReference type="EMBL" id="AYSF01000047">
    <property type="protein sequence ID" value="ESU72240.1"/>
    <property type="molecule type" value="Genomic_DNA"/>
</dbReference>
<dbReference type="PROSITE" id="PS00061">
    <property type="entry name" value="ADH_SHORT"/>
    <property type="match status" value="1"/>
</dbReference>
<dbReference type="InterPro" id="IPR002347">
    <property type="entry name" value="SDR_fam"/>
</dbReference>
<dbReference type="GO" id="GO:0030497">
    <property type="term" value="P:fatty acid elongation"/>
    <property type="evidence" value="ECO:0007669"/>
    <property type="project" value="TreeGrafter"/>
</dbReference>
<dbReference type="PANTHER" id="PTHR42760:SF40">
    <property type="entry name" value="3-OXOACYL-[ACYL-CARRIER-PROTEIN] REDUCTASE, CHLOROPLASTIC"/>
    <property type="match status" value="1"/>
</dbReference>
<dbReference type="AlphaFoldDB" id="A0A7U9P6D4"/>
<feature type="domain" description="Ketoreductase" evidence="3">
    <location>
        <begin position="14"/>
        <end position="193"/>
    </location>
</feature>
<accession>A0A7U9P6D4</accession>
<dbReference type="PRINTS" id="PR00081">
    <property type="entry name" value="GDHRDH"/>
</dbReference>
<dbReference type="InterPro" id="IPR057326">
    <property type="entry name" value="KR_dom"/>
</dbReference>
<dbReference type="PRINTS" id="PR00080">
    <property type="entry name" value="SDRFAMILY"/>
</dbReference>
<sequence length="257" mass="27800">MDISRLPSFRLDGKVALVTGGSKGIGFAMACALAAHGAHVVIASRNMADLQKAAAEITGQGFSCSWVQADVTDKENVQRMVDCVIGQHGRLDILVNNAGMNIRKPLIDIEEDDWDRVLNTNLKGIFLVGQAAAKQMIKQQYGKIINISSIFGGVGMPFQTSYAASKGGINQLTKVWANELAPYNINVNAIAPAYIRTPMTSAWLQDEERYRNIVNSTMLNRVGEPEDVAGPVVFLASDAANYITGHILYVDGGWTAK</sequence>
<reference evidence="4 5" key="1">
    <citation type="journal article" date="2014" name="Genome Announc.">
        <title>Draft Genome Sequence of Geobacillus thermopakistaniensis Strain MAS1.</title>
        <authorList>
            <person name="Siddiqui M.A."/>
            <person name="Rashid N."/>
            <person name="Ayyampalayam S."/>
            <person name="Whitman W.B."/>
        </authorList>
    </citation>
    <scope>NUCLEOTIDE SEQUENCE [LARGE SCALE GENOMIC DNA]</scope>
    <source>
        <strain evidence="4 5">MAS1</strain>
    </source>
</reference>
<dbReference type="FunFam" id="3.40.50.720:FF:000084">
    <property type="entry name" value="Short-chain dehydrogenase reductase"/>
    <property type="match status" value="1"/>
</dbReference>
<gene>
    <name evidence="4" type="ORF">T260_09050</name>
</gene>
<proteinExistence type="inferred from homology"/>
<evidence type="ECO:0000256" key="2">
    <source>
        <dbReference type="ARBA" id="ARBA00023002"/>
    </source>
</evidence>
<evidence type="ECO:0000313" key="4">
    <source>
        <dbReference type="EMBL" id="ESU72240.1"/>
    </source>
</evidence>
<dbReference type="SUPFAM" id="SSF51735">
    <property type="entry name" value="NAD(P)-binding Rossmann-fold domains"/>
    <property type="match status" value="1"/>
</dbReference>
<dbReference type="SMART" id="SM00822">
    <property type="entry name" value="PKS_KR"/>
    <property type="match status" value="1"/>
</dbReference>
<dbReference type="NCBIfam" id="NF005559">
    <property type="entry name" value="PRK07231.1"/>
    <property type="match status" value="1"/>
</dbReference>
<dbReference type="Gene3D" id="3.40.50.720">
    <property type="entry name" value="NAD(P)-binding Rossmann-like Domain"/>
    <property type="match status" value="1"/>
</dbReference>
<dbReference type="PANTHER" id="PTHR42760">
    <property type="entry name" value="SHORT-CHAIN DEHYDROGENASES/REDUCTASES FAMILY MEMBER"/>
    <property type="match status" value="1"/>
</dbReference>
<evidence type="ECO:0000256" key="1">
    <source>
        <dbReference type="ARBA" id="ARBA00006484"/>
    </source>
</evidence>
<name>A0A7U9P6D4_GEOTM</name>
<dbReference type="InterPro" id="IPR036291">
    <property type="entry name" value="NAD(P)-bd_dom_sf"/>
</dbReference>
<evidence type="ECO:0000259" key="3">
    <source>
        <dbReference type="SMART" id="SM00822"/>
    </source>
</evidence>